<dbReference type="Proteomes" id="UP001498476">
    <property type="component" value="Unassembled WGS sequence"/>
</dbReference>
<feature type="region of interest" description="Disordered" evidence="1">
    <location>
        <begin position="978"/>
        <end position="1000"/>
    </location>
</feature>
<keyword evidence="2" id="KW-0472">Membrane</keyword>
<sequence length="2305" mass="247483">MADSSSNQVLIAAFSFGMVVNAATGAVFLYLKGHTSSLLRDGLRLVLVVFLTTSALWAQTDFITTLIGVQSAMGCQIAIVFATIFDQLARVSLQQATVWAIGHHDRVTPAESLATQGAIITRFILGGVFVGLQRPQLNNVCVTSTSVLQFGIVLLITDLGFTAAILARFISFGLLKDIRRKTDSSSRSRAAFWTIVGLAIWTGTSAPLMLGIKSIDVINRTAVPATGLSILIGVLTVFKDSLTPPKQKPTNPTEDATRPDTQSTRDLMSRDISTSDSTLAPSRYEEVKDEALASFRAASRLTTSHLKTVPGAQKGSLPLISRPYTGQATTGMGGVPVQGQFFPPMRSQTLPVSVEANREPRQQRLTRKGTKLVISNPVLSEASEQKVMTKIPTVDLATAAQNERRRVDTALVPSPSVSLAYRTELRPPPIPPKAVKRRSLNSSDETMASALVSGALMKSVQESQVKDNSTATTSSTMLSPGVEELRRRSPRHSPVDASQSKALSDQPQTGRSRKGESRFPPRVDSMQQPRTPSTPKSLSKPPSPPSAVNFSLPAEPRKSVLPLKQQSIKPKARPSGQTMPPVSATMKPGLPSNPLASRTKMLGNKQGLSQEQTVMFMKTIEYNDPDVVKSVVDSAKDKSIMSPGRLLRAASMVHRPRPIPRLPEIDRAIFPAEGSPNLHEHKRSLSNGPSRKMSILFPVVPNPTMLLPLPLLPKSAGVLSGSQLGDTRSMTWDEKMEMFYPQNGGAKSSAALRRRSRSVPEMPVLPLMLSGEKLEAGSPRSGTHQTDGSTRTSVATQSISILLEDFPQPQESARLTKAMSIASQNTNHEAKPSSARTPIQRSVSKKASDRRSSPILPAEDLSMFSPYSEARSREDEASVIWGSIHSPVTIVNLQKARAVDVPAVPAVPQMRLAQDGAEVAAGKASPLGRGEDKGSSTVLAEPPVNHGVETSQGMQAEGSKTSQMIENEHGWHRRVGEECPSFSDRGQIERPRKVPPPAPLLLKRTNMVPMAAQTESAPLESPEHALAIIQEQLRKLEEFGRGSPSSDRGERMTLLANLETELGQQEDQWQGLRDTLLVRDSQSTLGATPNLDLLLHGSGAPSFATPVSEGPLQAASSTKQVSRHILPEHVAGNAGHPSSQASDSTNGYISQQALAQGQRTFVGIRSDLPTMADKNESVQMASSLSVSPISSRENAGNECEGEARSVHPDPAKTLWRPISSDAVVSAATHAFLWTPATTAVPVETKPDQNPTDVVRRRARKDSEPLGIESASLWSKPQDERRFSHHHLWRPALRPVSGRGAATEVEAKLESEPVKEEVNKPAARRPPRKSKRITLLPDILESPKPLPDRRGTLGIFQFPWGEMSDMPSVPARPLTVMAMPGTMTTGQGRGLPVVEGVEGGYGTTPTSFFDDYEAEEDGDSDYGSFSDSEEEEDSGDDGFDEEVLWEIASLLKPNQKRGGDGAFFPTEGAAAPRQRGEDRTTGLPAGEGSGVKSVRRDDPEAQRSITTNFASSDLKTPLDTTPAMTPRTPRAASASPRSDGPHATATPVATGQDPWRLDGVWQGREEKPDAQAGTAKANLHSATDAARGPSPKAELIQAGGGAESISSGEGPRCHLAGAPMTTISSAHETGPVPQRLQTHGSSTTSARTSASRPNPGPVAHPGTHTHTPGATWTLNAVETDSELAPRQVPARPVSSRVLLSSADYSADASSSSSADEHVFIQTIPSAISAVLPNSFITSLPGSSTPNSPSPLSNFLPVSPQSIVPQQQNLLRNAHHPSLVGSMAMLWSPPTATILRPSKGLSQPDASIWDSYLPINSTARAVPRKSELAPIQSTTLWTQSPPKTPEEPSFDGLWSPQEPQQLTASLPGMWTPPQVVEPVSYGLAHPDAETWAAYLPVKDEAPRVKQREAEVAVIESQSTWTKPAKAIPISNDGFLWTTPKTWLLTSGLWAPAPAAVEDEEPVGLFSLSHRRSDFRTSALSPAALPMERKPRAQQQPFADFGLTHLWNQAPLWDAAAVAAAVKEQREIDGLVLEGMFSLEHRRTNFRITSEASAALDTKRKPRISLEPLPKLTSDSLWSVRDQAPAPVMVDWLAISSTKPRSSSVASSSADSEYLDAVTSVASSVASSVTSDDVSSKPSRRVDATPAQWREALQEALAASKDQDKDQDLDASASPSSAYQLWSLSDDMTDPVDDNSMWKPSSSPPANRYLELTATPGALDDAQLRASSETLRRGGQLAPRPPPPVFHGASHSAFAPSVSETPRDFSTQGLWAADPAAMAAATAGATLEEERAWLDKSLRSGLSLVSLW</sequence>
<organism evidence="3 4">
    <name type="scientific">Neonectria punicea</name>
    <dbReference type="NCBI Taxonomy" id="979145"/>
    <lineage>
        <taxon>Eukaryota</taxon>
        <taxon>Fungi</taxon>
        <taxon>Dikarya</taxon>
        <taxon>Ascomycota</taxon>
        <taxon>Pezizomycotina</taxon>
        <taxon>Sordariomycetes</taxon>
        <taxon>Hypocreomycetidae</taxon>
        <taxon>Hypocreales</taxon>
        <taxon>Nectriaceae</taxon>
        <taxon>Neonectria</taxon>
    </lineage>
</organism>
<feature type="transmembrane region" description="Helical" evidence="2">
    <location>
        <begin position="43"/>
        <end position="60"/>
    </location>
</feature>
<feature type="region of interest" description="Disordered" evidence="1">
    <location>
        <begin position="461"/>
        <end position="599"/>
    </location>
</feature>
<feature type="compositionally biased region" description="Polar residues" evidence="1">
    <location>
        <begin position="461"/>
        <end position="478"/>
    </location>
</feature>
<feature type="transmembrane region" description="Helical" evidence="2">
    <location>
        <begin position="66"/>
        <end position="85"/>
    </location>
</feature>
<feature type="compositionally biased region" description="Acidic residues" evidence="1">
    <location>
        <begin position="1409"/>
        <end position="1419"/>
    </location>
</feature>
<feature type="compositionally biased region" description="Polar residues" evidence="1">
    <location>
        <begin position="1502"/>
        <end position="1513"/>
    </location>
</feature>
<gene>
    <name evidence="3" type="ORF">QQX98_006024</name>
</gene>
<evidence type="ECO:0000313" key="3">
    <source>
        <dbReference type="EMBL" id="KAK7415275.1"/>
    </source>
</evidence>
<feature type="region of interest" description="Disordered" evidence="1">
    <location>
        <begin position="1299"/>
        <end position="1329"/>
    </location>
</feature>
<keyword evidence="4" id="KW-1185">Reference proteome</keyword>
<proteinExistence type="predicted"/>
<feature type="region of interest" description="Disordered" evidence="1">
    <location>
        <begin position="825"/>
        <end position="857"/>
    </location>
</feature>
<feature type="compositionally biased region" description="Polar residues" evidence="1">
    <location>
        <begin position="1182"/>
        <end position="1194"/>
    </location>
</feature>
<feature type="compositionally biased region" description="Acidic residues" evidence="1">
    <location>
        <begin position="1426"/>
        <end position="1436"/>
    </location>
</feature>
<dbReference type="EMBL" id="JAZAVJ010000086">
    <property type="protein sequence ID" value="KAK7415275.1"/>
    <property type="molecule type" value="Genomic_DNA"/>
</dbReference>
<feature type="region of interest" description="Disordered" evidence="1">
    <location>
        <begin position="1241"/>
        <end position="1261"/>
    </location>
</feature>
<feature type="region of interest" description="Disordered" evidence="1">
    <location>
        <begin position="243"/>
        <end position="281"/>
    </location>
</feature>
<feature type="region of interest" description="Disordered" evidence="1">
    <location>
        <begin position="422"/>
        <end position="442"/>
    </location>
</feature>
<keyword evidence="2" id="KW-0812">Transmembrane</keyword>
<evidence type="ECO:0000256" key="2">
    <source>
        <dbReference type="SAM" id="Phobius"/>
    </source>
</evidence>
<reference evidence="3 4" key="1">
    <citation type="journal article" date="2025" name="Microbiol. Resour. Announc.">
        <title>Draft genome sequences for Neonectria magnoliae and Neonectria punicea, canker pathogens of Liriodendron tulipifera and Acer saccharum in West Virginia.</title>
        <authorList>
            <person name="Petronek H.M."/>
            <person name="Kasson M.T."/>
            <person name="Metheny A.M."/>
            <person name="Stauder C.M."/>
            <person name="Lovett B."/>
            <person name="Lynch S.C."/>
            <person name="Garnas J.R."/>
            <person name="Kasson L.R."/>
            <person name="Stajich J.E."/>
        </authorList>
    </citation>
    <scope>NUCLEOTIDE SEQUENCE [LARGE SCALE GENOMIC DNA]</scope>
    <source>
        <strain evidence="3 4">NRRL 64653</strain>
    </source>
</reference>
<feature type="compositionally biased region" description="Low complexity" evidence="1">
    <location>
        <begin position="529"/>
        <end position="540"/>
    </location>
</feature>
<feature type="region of interest" description="Disordered" evidence="1">
    <location>
        <begin position="773"/>
        <end position="792"/>
    </location>
</feature>
<comment type="caution">
    <text evidence="3">The sequence shown here is derived from an EMBL/GenBank/DDBJ whole genome shotgun (WGS) entry which is preliminary data.</text>
</comment>
<feature type="compositionally biased region" description="Low complexity" evidence="1">
    <location>
        <begin position="1519"/>
        <end position="1533"/>
    </location>
</feature>
<feature type="region of interest" description="Disordered" evidence="1">
    <location>
        <begin position="1454"/>
        <end position="1669"/>
    </location>
</feature>
<feature type="transmembrane region" description="Helical" evidence="2">
    <location>
        <begin position="147"/>
        <end position="170"/>
    </location>
</feature>
<feature type="region of interest" description="Disordered" evidence="1">
    <location>
        <begin position="2124"/>
        <end position="2178"/>
    </location>
</feature>
<protein>
    <submittedName>
        <fullName evidence="3">Uncharacterized protein</fullName>
    </submittedName>
</protein>
<feature type="compositionally biased region" description="Low complexity" evidence="1">
    <location>
        <begin position="1640"/>
        <end position="1669"/>
    </location>
</feature>
<feature type="region of interest" description="Disordered" evidence="1">
    <location>
        <begin position="921"/>
        <end position="958"/>
    </location>
</feature>
<feature type="compositionally biased region" description="Basic and acidic residues" evidence="1">
    <location>
        <begin position="1304"/>
        <end position="1318"/>
    </location>
</feature>
<feature type="compositionally biased region" description="Basic and acidic residues" evidence="1">
    <location>
        <begin position="1201"/>
        <end position="1210"/>
    </location>
</feature>
<feature type="transmembrane region" description="Helical" evidence="2">
    <location>
        <begin position="190"/>
        <end position="210"/>
    </location>
</feature>
<feature type="region of interest" description="Disordered" evidence="1">
    <location>
        <begin position="1400"/>
        <end position="1436"/>
    </location>
</feature>
<keyword evidence="2" id="KW-1133">Transmembrane helix</keyword>
<feature type="transmembrane region" description="Helical" evidence="2">
    <location>
        <begin position="12"/>
        <end position="31"/>
    </location>
</feature>
<feature type="region of interest" description="Disordered" evidence="1">
    <location>
        <begin position="2187"/>
        <end position="2206"/>
    </location>
</feature>
<evidence type="ECO:0000313" key="4">
    <source>
        <dbReference type="Proteomes" id="UP001498476"/>
    </source>
</evidence>
<feature type="compositionally biased region" description="Polar residues" evidence="1">
    <location>
        <begin position="496"/>
        <end position="510"/>
    </location>
</feature>
<feature type="compositionally biased region" description="Polar residues" evidence="1">
    <location>
        <begin position="948"/>
        <end position="958"/>
    </location>
</feature>
<accession>A0ABR1H2E6</accession>
<feature type="region of interest" description="Disordered" evidence="1">
    <location>
        <begin position="1182"/>
        <end position="1212"/>
    </location>
</feature>
<name>A0ABR1H2E6_9HYPO</name>
<evidence type="ECO:0000256" key="1">
    <source>
        <dbReference type="SAM" id="MobiDB-lite"/>
    </source>
</evidence>
<feature type="compositionally biased region" description="Polar residues" evidence="1">
    <location>
        <begin position="780"/>
        <end position="792"/>
    </location>
</feature>
<feature type="compositionally biased region" description="Polar residues" evidence="1">
    <location>
        <begin position="248"/>
        <end position="280"/>
    </location>
</feature>
<feature type="transmembrane region" description="Helical" evidence="2">
    <location>
        <begin position="113"/>
        <end position="132"/>
    </location>
</feature>